<dbReference type="InterPro" id="IPR009057">
    <property type="entry name" value="Homeodomain-like_sf"/>
</dbReference>
<dbReference type="Pfam" id="PF21517">
    <property type="entry name" value="HTH_Tnp_Tc3_2_like"/>
    <property type="match status" value="1"/>
</dbReference>
<protein>
    <recommendedName>
        <fullName evidence="7">Tc1-like transposase DDE domain-containing protein</fullName>
    </recommendedName>
</protein>
<evidence type="ECO:0000256" key="1">
    <source>
        <dbReference type="ARBA" id="ARBA00004123"/>
    </source>
</evidence>
<dbReference type="InterPro" id="IPR036388">
    <property type="entry name" value="WH-like_DNA-bd_sf"/>
</dbReference>
<dbReference type="Pfam" id="PF13358">
    <property type="entry name" value="DDE_3"/>
    <property type="match status" value="1"/>
</dbReference>
<evidence type="ECO:0000259" key="2">
    <source>
        <dbReference type="Pfam" id="PF11427"/>
    </source>
</evidence>
<comment type="subcellular location">
    <subcellularLocation>
        <location evidence="1">Nucleus</location>
    </subcellularLocation>
</comment>
<feature type="domain" description="Transposable element Tc3 transposase-like DNA-binding HTH" evidence="4">
    <location>
        <begin position="66"/>
        <end position="105"/>
    </location>
</feature>
<dbReference type="GO" id="GO:0005634">
    <property type="term" value="C:nucleus"/>
    <property type="evidence" value="ECO:0007669"/>
    <property type="project" value="UniProtKB-SubCell"/>
</dbReference>
<dbReference type="InterPro" id="IPR038717">
    <property type="entry name" value="Tc1-like_DDE_dom"/>
</dbReference>
<dbReference type="PANTHER" id="PTHR23022">
    <property type="entry name" value="TRANSPOSABLE ELEMENT-RELATED"/>
    <property type="match status" value="1"/>
</dbReference>
<evidence type="ECO:0000259" key="3">
    <source>
        <dbReference type="Pfam" id="PF13358"/>
    </source>
</evidence>
<dbReference type="EMBL" id="PDUG01000003">
    <property type="protein sequence ID" value="PIC39310.1"/>
    <property type="molecule type" value="Genomic_DNA"/>
</dbReference>
<comment type="caution">
    <text evidence="5">The sequence shown here is derived from an EMBL/GenBank/DDBJ whole genome shotgun (WGS) entry which is preliminary data.</text>
</comment>
<dbReference type="InterPro" id="IPR048703">
    <property type="entry name" value="Tnp_Tc3-like_HTH"/>
</dbReference>
<feature type="domain" description="Tc3 transposase DNA binding" evidence="2">
    <location>
        <begin position="7"/>
        <end position="49"/>
    </location>
</feature>
<accession>A0A2G5UIB6</accession>
<evidence type="ECO:0000313" key="5">
    <source>
        <dbReference type="EMBL" id="PIC39310.1"/>
    </source>
</evidence>
<name>A0A2G5UIB6_9PELO</name>
<evidence type="ECO:0000259" key="4">
    <source>
        <dbReference type="Pfam" id="PF21517"/>
    </source>
</evidence>
<dbReference type="AlphaFoldDB" id="A0A2G5UIB6"/>
<dbReference type="STRING" id="1611254.A0A2G5UIB6"/>
<proteinExistence type="predicted"/>
<sequence>MGRAPRLSLAQQAQVNLAHQMGCSLRAMARLVKKSRSAIRRYLDDPVNYWKKVDCARGRPRKLTTRDERTVIRTASNSPKSLNDIRGQLKLDVSKTTIFNIIQRSGTIVSQKMKKAPRMTADHKAKRLDFVKANLSRKWDTVLFSDEKKWNLDGPDGNRHYWRDLRKDPLLFSRRNFGGGSLMVWGGFCNGKKMKLQFVSTRETSASYQSTLQKAIVPFFRNKRRTHTFQQDNASIHRSISTQNWLKAQKIKVLEWPAISPDLNPIENLWGLMVRRVYRHGRQYNTVQELKDAVEAEWDAITAAELKTLVASMPNRMFEDIDISLKSHPMSKNIFLDNMSKAGIDEISNIMTEHNCWYSLTTEIIHAPRLSKSKLHTAKVNGRSLSEEIKTSHGVDAEHPFSLTVVDKFGQHYAIEYIWMRLTKNEELDENLESEDEEEIFDDDDEELFYEDEVFEEEDYEFRR</sequence>
<dbReference type="Proteomes" id="UP000230233">
    <property type="component" value="Chromosome III"/>
</dbReference>
<evidence type="ECO:0008006" key="7">
    <source>
        <dbReference type="Google" id="ProtNLM"/>
    </source>
</evidence>
<dbReference type="Gene3D" id="1.10.10.60">
    <property type="entry name" value="Homeodomain-like"/>
    <property type="match status" value="1"/>
</dbReference>
<keyword evidence="6" id="KW-1185">Reference proteome</keyword>
<dbReference type="SUPFAM" id="SSF46689">
    <property type="entry name" value="Homeodomain-like"/>
    <property type="match status" value="2"/>
</dbReference>
<feature type="domain" description="Tc1-like transposase DDE" evidence="3">
    <location>
        <begin position="142"/>
        <end position="291"/>
    </location>
</feature>
<dbReference type="Gene3D" id="1.10.10.10">
    <property type="entry name" value="Winged helix-like DNA-binding domain superfamily/Winged helix DNA-binding domain"/>
    <property type="match status" value="1"/>
</dbReference>
<reference evidence="6" key="1">
    <citation type="submission" date="2017-10" db="EMBL/GenBank/DDBJ databases">
        <title>Rapid genome shrinkage in a self-fertile nematode reveals novel sperm competition proteins.</title>
        <authorList>
            <person name="Yin D."/>
            <person name="Schwarz E.M."/>
            <person name="Thomas C.G."/>
            <person name="Felde R.L."/>
            <person name="Korf I.F."/>
            <person name="Cutter A.D."/>
            <person name="Schartner C.M."/>
            <person name="Ralston E.J."/>
            <person name="Meyer B.J."/>
            <person name="Haag E.S."/>
        </authorList>
    </citation>
    <scope>NUCLEOTIDE SEQUENCE [LARGE SCALE GENOMIC DNA]</scope>
    <source>
        <strain evidence="6">JU1422</strain>
    </source>
</reference>
<dbReference type="OrthoDB" id="106945at2759"/>
<dbReference type="PANTHER" id="PTHR23022:SF129">
    <property type="entry name" value="TRANSPOSABLE ELEMENT TC3 TRANSPOSASE"/>
    <property type="match status" value="1"/>
</dbReference>
<evidence type="ECO:0000313" key="6">
    <source>
        <dbReference type="Proteomes" id="UP000230233"/>
    </source>
</evidence>
<dbReference type="Pfam" id="PF11427">
    <property type="entry name" value="HTH_Tnp_Tc3_1"/>
    <property type="match status" value="1"/>
</dbReference>
<dbReference type="InterPro" id="IPR025898">
    <property type="entry name" value="Tc3_transposase_DNA-bd_dom"/>
</dbReference>
<organism evidence="5 6">
    <name type="scientific">Caenorhabditis nigoni</name>
    <dbReference type="NCBI Taxonomy" id="1611254"/>
    <lineage>
        <taxon>Eukaryota</taxon>
        <taxon>Metazoa</taxon>
        <taxon>Ecdysozoa</taxon>
        <taxon>Nematoda</taxon>
        <taxon>Chromadorea</taxon>
        <taxon>Rhabditida</taxon>
        <taxon>Rhabditina</taxon>
        <taxon>Rhabditomorpha</taxon>
        <taxon>Rhabditoidea</taxon>
        <taxon>Rhabditidae</taxon>
        <taxon>Peloderinae</taxon>
        <taxon>Caenorhabditis</taxon>
    </lineage>
</organism>
<dbReference type="Gene3D" id="3.30.420.10">
    <property type="entry name" value="Ribonuclease H-like superfamily/Ribonuclease H"/>
    <property type="match status" value="1"/>
</dbReference>
<dbReference type="InterPro" id="IPR052338">
    <property type="entry name" value="Transposase_5"/>
</dbReference>
<gene>
    <name evidence="5" type="primary">Cnig_chr_III.g11038</name>
    <name evidence="5" type="ORF">B9Z55_011038</name>
</gene>
<dbReference type="InterPro" id="IPR036397">
    <property type="entry name" value="RNaseH_sf"/>
</dbReference>
<dbReference type="GO" id="GO:0003677">
    <property type="term" value="F:DNA binding"/>
    <property type="evidence" value="ECO:0007669"/>
    <property type="project" value="InterPro"/>
</dbReference>